<dbReference type="eggNOG" id="ENOG502S296">
    <property type="taxonomic scope" value="Eukaryota"/>
</dbReference>
<sequence>MVVTARRRRQKKDEDNDQSLTDEEYFQAGERLALLLCQSGRCRKAKKGLSSLGFTCRLAEDVLDYQSSSERNGPELEEYDESVPCQIIDNFLPEPWLKRLGRVLLNPTSNYWTCHNYSIEPPSPYFSYIIPLGRRNEGRLFPKLRNATAAEMWAHNRPHGSGHQMHFDSDDEGRGGVRNPIISCILYVSEADSEIPGGPSLVTNQKLSSVRLASRGWLAHPKARRLVAFDGRYLHGVVPGKLSESRPGRRVTLMLAFWEKIEVRSDEGPGSARKFPESFEVTWADSLRSPFEGGDMGYEQCKQTQPIELGRVYETLEGKKWKGRMPEYDCCFQGF</sequence>
<dbReference type="AlphaFoldDB" id="K0R787"/>
<name>K0R787_THAOC</name>
<reference evidence="1 2" key="1">
    <citation type="journal article" date="2012" name="Genome Biol.">
        <title>Genome and low-iron response of an oceanic diatom adapted to chronic iron limitation.</title>
        <authorList>
            <person name="Lommer M."/>
            <person name="Specht M."/>
            <person name="Roy A.S."/>
            <person name="Kraemer L."/>
            <person name="Andreson R."/>
            <person name="Gutowska M.A."/>
            <person name="Wolf J."/>
            <person name="Bergner S.V."/>
            <person name="Schilhabel M.B."/>
            <person name="Klostermeier U.C."/>
            <person name="Beiko R.G."/>
            <person name="Rosenstiel P."/>
            <person name="Hippler M."/>
            <person name="Laroche J."/>
        </authorList>
    </citation>
    <scope>NUCLEOTIDE SEQUENCE [LARGE SCALE GENOMIC DNA]</scope>
    <source>
        <strain evidence="1 2">CCMP1005</strain>
    </source>
</reference>
<keyword evidence="2" id="KW-1185">Reference proteome</keyword>
<dbReference type="InterPro" id="IPR018247">
    <property type="entry name" value="EF_Hand_1_Ca_BS"/>
</dbReference>
<protein>
    <submittedName>
        <fullName evidence="1">Uncharacterized protein</fullName>
    </submittedName>
</protein>
<proteinExistence type="predicted"/>
<dbReference type="EMBL" id="AGNL01044975">
    <property type="protein sequence ID" value="EJK49268.1"/>
    <property type="molecule type" value="Genomic_DNA"/>
</dbReference>
<evidence type="ECO:0000313" key="2">
    <source>
        <dbReference type="Proteomes" id="UP000266841"/>
    </source>
</evidence>
<dbReference type="OMA" id="EMWAHNR"/>
<organism evidence="1 2">
    <name type="scientific">Thalassiosira oceanica</name>
    <name type="common">Marine diatom</name>
    <dbReference type="NCBI Taxonomy" id="159749"/>
    <lineage>
        <taxon>Eukaryota</taxon>
        <taxon>Sar</taxon>
        <taxon>Stramenopiles</taxon>
        <taxon>Ochrophyta</taxon>
        <taxon>Bacillariophyta</taxon>
        <taxon>Coscinodiscophyceae</taxon>
        <taxon>Thalassiosirophycidae</taxon>
        <taxon>Thalassiosirales</taxon>
        <taxon>Thalassiosiraceae</taxon>
        <taxon>Thalassiosira</taxon>
    </lineage>
</organism>
<dbReference type="PROSITE" id="PS00018">
    <property type="entry name" value="EF_HAND_1"/>
    <property type="match status" value="1"/>
</dbReference>
<dbReference type="OrthoDB" id="64523at2759"/>
<gene>
    <name evidence="1" type="ORF">THAOC_31882</name>
</gene>
<evidence type="ECO:0000313" key="1">
    <source>
        <dbReference type="EMBL" id="EJK49268.1"/>
    </source>
</evidence>
<comment type="caution">
    <text evidence="1">The sequence shown here is derived from an EMBL/GenBank/DDBJ whole genome shotgun (WGS) entry which is preliminary data.</text>
</comment>
<accession>K0R787</accession>
<dbReference type="Gene3D" id="2.60.120.620">
    <property type="entry name" value="q2cbj1_9rhob like domain"/>
    <property type="match status" value="1"/>
</dbReference>
<dbReference type="Proteomes" id="UP000266841">
    <property type="component" value="Unassembled WGS sequence"/>
</dbReference>